<dbReference type="NCBIfam" id="NF001567">
    <property type="entry name" value="PRK00389.1"/>
    <property type="match status" value="1"/>
</dbReference>
<evidence type="ECO:0000256" key="4">
    <source>
        <dbReference type="ARBA" id="ARBA00012616"/>
    </source>
</evidence>
<accession>A0A1E3I929</accession>
<dbReference type="FunFam" id="4.10.1250.10:FF:000002">
    <property type="entry name" value="Aminomethyltransferase"/>
    <property type="match status" value="1"/>
</dbReference>
<dbReference type="GO" id="GO:0004047">
    <property type="term" value="F:aminomethyltransferase activity"/>
    <property type="evidence" value="ECO:0007669"/>
    <property type="project" value="UniProtKB-EC"/>
</dbReference>
<evidence type="ECO:0000256" key="7">
    <source>
        <dbReference type="ARBA" id="ARBA00022946"/>
    </source>
</evidence>
<comment type="subcellular location">
    <subcellularLocation>
        <location evidence="1 12">Mitochondrion</location>
    </subcellularLocation>
</comment>
<evidence type="ECO:0000256" key="8">
    <source>
        <dbReference type="ARBA" id="ARBA00023128"/>
    </source>
</evidence>
<feature type="binding site" evidence="11">
    <location>
        <position position="248"/>
    </location>
    <ligand>
        <name>substrate</name>
    </ligand>
</feature>
<dbReference type="GO" id="GO:0008483">
    <property type="term" value="F:transaminase activity"/>
    <property type="evidence" value="ECO:0007669"/>
    <property type="project" value="UniProtKB-KW"/>
</dbReference>
<evidence type="ECO:0000313" key="16">
    <source>
        <dbReference type="Proteomes" id="UP000094065"/>
    </source>
</evidence>
<evidence type="ECO:0000259" key="14">
    <source>
        <dbReference type="Pfam" id="PF08669"/>
    </source>
</evidence>
<dbReference type="GO" id="GO:0006546">
    <property type="term" value="P:glycine catabolic process"/>
    <property type="evidence" value="ECO:0007669"/>
    <property type="project" value="InterPro"/>
</dbReference>
<dbReference type="Gene3D" id="3.30.70.1400">
    <property type="entry name" value="Aminomethyltransferase beta-barrel domains"/>
    <property type="match status" value="1"/>
</dbReference>
<dbReference type="Proteomes" id="UP000094065">
    <property type="component" value="Unassembled WGS sequence"/>
</dbReference>
<keyword evidence="16" id="KW-1185">Reference proteome</keyword>
<dbReference type="GO" id="GO:0005739">
    <property type="term" value="C:mitochondrion"/>
    <property type="evidence" value="ECO:0007669"/>
    <property type="project" value="UniProtKB-SubCell"/>
</dbReference>
<dbReference type="AlphaFoldDB" id="A0A1E3I929"/>
<keyword evidence="5 12" id="KW-0032">Aminotransferase</keyword>
<comment type="subunit">
    <text evidence="3 12">The glycine cleavage system is composed of four proteins: P, T, L and H.</text>
</comment>
<evidence type="ECO:0000256" key="2">
    <source>
        <dbReference type="ARBA" id="ARBA00008609"/>
    </source>
</evidence>
<keyword evidence="7 12" id="KW-0809">Transit peptide</keyword>
<dbReference type="SUPFAM" id="SSF101790">
    <property type="entry name" value="Aminomethyltransferase beta-barrel domain"/>
    <property type="match status" value="1"/>
</dbReference>
<feature type="domain" description="Aminomethyltransferase C-terminal" evidence="14">
    <location>
        <begin position="337"/>
        <end position="415"/>
    </location>
</feature>
<evidence type="ECO:0000256" key="11">
    <source>
        <dbReference type="PIRSR" id="PIRSR006487-1"/>
    </source>
</evidence>
<dbReference type="Gene3D" id="4.10.1250.10">
    <property type="entry name" value="Aminomethyltransferase fragment"/>
    <property type="match status" value="1"/>
</dbReference>
<dbReference type="RefSeq" id="XP_018998159.1">
    <property type="nucleotide sequence ID" value="XM_019133454.1"/>
</dbReference>
<dbReference type="NCBIfam" id="TIGR00528">
    <property type="entry name" value="gcvT"/>
    <property type="match status" value="1"/>
</dbReference>
<keyword evidence="6 12" id="KW-0808">Transferase</keyword>
<dbReference type="InterPro" id="IPR013977">
    <property type="entry name" value="GcvT_C"/>
</dbReference>
<dbReference type="Pfam" id="PF01571">
    <property type="entry name" value="GCV_T"/>
    <property type="match status" value="1"/>
</dbReference>
<dbReference type="PIRSF" id="PIRSF006487">
    <property type="entry name" value="GcvT"/>
    <property type="match status" value="1"/>
</dbReference>
<evidence type="ECO:0000259" key="13">
    <source>
        <dbReference type="Pfam" id="PF01571"/>
    </source>
</evidence>
<dbReference type="PANTHER" id="PTHR43757:SF2">
    <property type="entry name" value="AMINOMETHYLTRANSFERASE, MITOCHONDRIAL"/>
    <property type="match status" value="1"/>
</dbReference>
<evidence type="ECO:0000256" key="10">
    <source>
        <dbReference type="ARBA" id="ARBA00047665"/>
    </source>
</evidence>
<evidence type="ECO:0000256" key="9">
    <source>
        <dbReference type="ARBA" id="ARBA00031395"/>
    </source>
</evidence>
<dbReference type="OrthoDB" id="10263536at2759"/>
<comment type="function">
    <text evidence="12">The glycine cleavage system catalyzes the degradation of glycine.</text>
</comment>
<dbReference type="InterPro" id="IPR029043">
    <property type="entry name" value="GcvT/YgfZ_C"/>
</dbReference>
<dbReference type="InterPro" id="IPR006223">
    <property type="entry name" value="GcvT"/>
</dbReference>
<dbReference type="SUPFAM" id="SSF103025">
    <property type="entry name" value="Folate-binding domain"/>
    <property type="match status" value="1"/>
</dbReference>
<evidence type="ECO:0000256" key="12">
    <source>
        <dbReference type="RuleBase" id="RU003981"/>
    </source>
</evidence>
<dbReference type="FunFam" id="3.30.70.1400:FF:000001">
    <property type="entry name" value="Aminomethyltransferase"/>
    <property type="match status" value="1"/>
</dbReference>
<name>A0A1E3I929_9TREE</name>
<dbReference type="InterPro" id="IPR028896">
    <property type="entry name" value="GcvT/YgfZ/DmdA"/>
</dbReference>
<proteinExistence type="inferred from homology"/>
<comment type="caution">
    <text evidence="15">The sequence shown here is derived from an EMBL/GenBank/DDBJ whole genome shotgun (WGS) entry which is preliminary data.</text>
</comment>
<sequence>MLRSATTAARTTARANALRASITRPLLARGFASSVAIAEEPKKTPLYDFHVAQGAKMVPFAGYSMPLSYGDVGQIVAHKHVRASAGLFDVSHMLQHTFTGPSSQEFLLTLVPSSLQSLQPFSSTLSVILNEQGGIIDDTIVTKHAEDKWYVVTNAGRAAEDRAWIGQKLEAWNKAHAGKEVEWKTLDGWGLVALQGPQAKDVLQRLTETDLNGIKFGQSAFLGLKAKDGEVVECHVARGGYTGEDGFEVSIPPSKVQSITDAITAAPEVMLIGLGARDSLRLEAGMCLYGHDLDESVSPVEAALSWVIGKDRRAADAEPAFPGKSRILEELAKGPSRRRVGFEIIGSPAREGSKVFDKSGKELLGVITSGIPSPTLGSYIAMGYIANGSHKKGTEVKVEVRHKMRDAIVRPMPFVPTKYFK</sequence>
<dbReference type="Gene3D" id="2.40.30.110">
    <property type="entry name" value="Aminomethyltransferase beta-barrel domains"/>
    <property type="match status" value="1"/>
</dbReference>
<dbReference type="InterPro" id="IPR006222">
    <property type="entry name" value="GCVT_N"/>
</dbReference>
<evidence type="ECO:0000313" key="15">
    <source>
        <dbReference type="EMBL" id="ODN84356.1"/>
    </source>
</evidence>
<evidence type="ECO:0000256" key="3">
    <source>
        <dbReference type="ARBA" id="ARBA00011690"/>
    </source>
</evidence>
<dbReference type="FunFam" id="2.40.30.110:FF:000002">
    <property type="entry name" value="Aminomethyltransferase"/>
    <property type="match status" value="1"/>
</dbReference>
<dbReference type="PANTHER" id="PTHR43757">
    <property type="entry name" value="AMINOMETHYLTRANSFERASE"/>
    <property type="match status" value="1"/>
</dbReference>
<dbReference type="STRING" id="1295533.A0A1E3I929"/>
<feature type="domain" description="GCVT N-terminal" evidence="13">
    <location>
        <begin position="46"/>
        <end position="311"/>
    </location>
</feature>
<protein>
    <recommendedName>
        <fullName evidence="4 12">Aminomethyltransferase</fullName>
        <ecNumber evidence="4 12">2.1.2.10</ecNumber>
    </recommendedName>
    <alternativeName>
        <fullName evidence="9 12">Glycine cleavage system T protein</fullName>
    </alternativeName>
</protein>
<dbReference type="EMBL" id="AWGJ01000001">
    <property type="protein sequence ID" value="ODN84356.1"/>
    <property type="molecule type" value="Genomic_DNA"/>
</dbReference>
<evidence type="ECO:0000256" key="5">
    <source>
        <dbReference type="ARBA" id="ARBA00022576"/>
    </source>
</evidence>
<keyword evidence="8 12" id="KW-0496">Mitochondrion</keyword>
<dbReference type="InterPro" id="IPR027266">
    <property type="entry name" value="TrmE/GcvT-like"/>
</dbReference>
<evidence type="ECO:0000256" key="6">
    <source>
        <dbReference type="ARBA" id="ARBA00022679"/>
    </source>
</evidence>
<gene>
    <name evidence="15" type="ORF">L202_00323</name>
</gene>
<comment type="similarity">
    <text evidence="2 12">Belongs to the GcvT family.</text>
</comment>
<comment type="catalytic activity">
    <reaction evidence="10 12">
        <text>N(6)-[(R)-S(8)-aminomethyldihydrolipoyl]-L-lysyl-[protein] + (6S)-5,6,7,8-tetrahydrofolate = N(6)-[(R)-dihydrolipoyl]-L-lysyl-[protein] + (6R)-5,10-methylene-5,6,7,8-tetrahydrofolate + NH4(+)</text>
        <dbReference type="Rhea" id="RHEA:16945"/>
        <dbReference type="Rhea" id="RHEA-COMP:10475"/>
        <dbReference type="Rhea" id="RHEA-COMP:10492"/>
        <dbReference type="ChEBI" id="CHEBI:15636"/>
        <dbReference type="ChEBI" id="CHEBI:28938"/>
        <dbReference type="ChEBI" id="CHEBI:57453"/>
        <dbReference type="ChEBI" id="CHEBI:83100"/>
        <dbReference type="ChEBI" id="CHEBI:83143"/>
        <dbReference type="EC" id="2.1.2.10"/>
    </reaction>
</comment>
<dbReference type="GeneID" id="30151632"/>
<organism evidence="15 16">
    <name type="scientific">Cryptococcus amylolentus CBS 6039</name>
    <dbReference type="NCBI Taxonomy" id="1295533"/>
    <lineage>
        <taxon>Eukaryota</taxon>
        <taxon>Fungi</taxon>
        <taxon>Dikarya</taxon>
        <taxon>Basidiomycota</taxon>
        <taxon>Agaricomycotina</taxon>
        <taxon>Tremellomycetes</taxon>
        <taxon>Tremellales</taxon>
        <taxon>Cryptococcaceae</taxon>
        <taxon>Cryptococcus</taxon>
    </lineage>
</organism>
<reference evidence="15 16" key="1">
    <citation type="submission" date="2016-06" db="EMBL/GenBank/DDBJ databases">
        <title>Evolution of pathogenesis and genome organization in the Tremellales.</title>
        <authorList>
            <person name="Cuomo C."/>
            <person name="Litvintseva A."/>
            <person name="Heitman J."/>
            <person name="Chen Y."/>
            <person name="Sun S."/>
            <person name="Springer D."/>
            <person name="Dromer F."/>
            <person name="Young S."/>
            <person name="Zeng Q."/>
            <person name="Chapman S."/>
            <person name="Gujja S."/>
            <person name="Saif S."/>
            <person name="Birren B."/>
        </authorList>
    </citation>
    <scope>NUCLEOTIDE SEQUENCE [LARGE SCALE GENOMIC DNA]</scope>
    <source>
        <strain evidence="15 16">CBS 6039</strain>
    </source>
</reference>
<evidence type="ECO:0000256" key="1">
    <source>
        <dbReference type="ARBA" id="ARBA00004173"/>
    </source>
</evidence>
<dbReference type="Gene3D" id="3.30.1360.120">
    <property type="entry name" value="Probable tRNA modification gtpase trme, domain 1"/>
    <property type="match status" value="1"/>
</dbReference>
<dbReference type="GO" id="GO:0005960">
    <property type="term" value="C:glycine cleavage complex"/>
    <property type="evidence" value="ECO:0007669"/>
    <property type="project" value="InterPro"/>
</dbReference>
<dbReference type="Pfam" id="PF08669">
    <property type="entry name" value="GCV_T_C"/>
    <property type="match status" value="1"/>
</dbReference>
<dbReference type="EC" id="2.1.2.10" evidence="4 12"/>